<evidence type="ECO:0000259" key="1">
    <source>
        <dbReference type="Pfam" id="PF13358"/>
    </source>
</evidence>
<evidence type="ECO:0000313" key="3">
    <source>
        <dbReference type="Proteomes" id="UP000018874"/>
    </source>
</evidence>
<protein>
    <recommendedName>
        <fullName evidence="1">Tc1-like transposase DDE domain-containing protein</fullName>
    </recommendedName>
</protein>
<sequence length="90" mass="10241">MTCSSVNADSTIGLYKAALKKYLEAESIYILTDNARYYYYLSKKLRKWLEGTKIKQVFLPPYSPKLNLIGAAVEVLPKGDHQHEVLSDKT</sequence>
<gene>
    <name evidence="2" type="ORF">T231_13450</name>
</gene>
<reference evidence="2 3" key="1">
    <citation type="submission" date="2013-11" db="EMBL/GenBank/DDBJ databases">
        <title>Single cell genomics of uncultured Tannerella BU063 (oral taxon 286).</title>
        <authorList>
            <person name="Beall C.J."/>
            <person name="Campbell A.G."/>
            <person name="Griffen A.L."/>
            <person name="Podar M."/>
            <person name="Leys E.J."/>
        </authorList>
    </citation>
    <scope>NUCLEOTIDE SEQUENCE [LARGE SCALE GENOMIC DNA]</scope>
    <source>
        <strain evidence="2">Cell 6/7/9</strain>
    </source>
</reference>
<feature type="domain" description="Tc1-like transposase DDE" evidence="1">
    <location>
        <begin position="5"/>
        <end position="75"/>
    </location>
</feature>
<comment type="caution">
    <text evidence="2">The sequence shown here is derived from an EMBL/GenBank/DDBJ whole genome shotgun (WGS) entry which is preliminary data.</text>
</comment>
<dbReference type="Pfam" id="PF13358">
    <property type="entry name" value="DDE_3"/>
    <property type="match status" value="1"/>
</dbReference>
<dbReference type="InterPro" id="IPR036397">
    <property type="entry name" value="RNaseH_sf"/>
</dbReference>
<evidence type="ECO:0000313" key="2">
    <source>
        <dbReference type="EMBL" id="ETK08321.1"/>
    </source>
</evidence>
<dbReference type="Gene3D" id="3.30.420.10">
    <property type="entry name" value="Ribonuclease H-like superfamily/Ribonuclease H"/>
    <property type="match status" value="1"/>
</dbReference>
<keyword evidence="3" id="KW-1185">Reference proteome</keyword>
<proteinExistence type="predicted"/>
<dbReference type="EMBL" id="AYYD01001196">
    <property type="protein sequence ID" value="ETK08321.1"/>
    <property type="molecule type" value="Genomic_DNA"/>
</dbReference>
<dbReference type="Proteomes" id="UP000018874">
    <property type="component" value="Unassembled WGS sequence"/>
</dbReference>
<dbReference type="AlphaFoldDB" id="W2CPA8"/>
<dbReference type="InterPro" id="IPR038717">
    <property type="entry name" value="Tc1-like_DDE_dom"/>
</dbReference>
<dbReference type="GO" id="GO:0003676">
    <property type="term" value="F:nucleic acid binding"/>
    <property type="evidence" value="ECO:0007669"/>
    <property type="project" value="InterPro"/>
</dbReference>
<dbReference type="PATRIC" id="fig|1411021.3.peg.1761"/>
<organism evidence="2 3">
    <name type="scientific">Tannerella sp. oral taxon BU063 isolate Cell 6/7/9</name>
    <dbReference type="NCBI Taxonomy" id="1411021"/>
    <lineage>
        <taxon>Bacteria</taxon>
        <taxon>Pseudomonadati</taxon>
        <taxon>Bacteroidota</taxon>
        <taxon>Bacteroidia</taxon>
        <taxon>Bacteroidales</taxon>
        <taxon>Tannerellaceae</taxon>
        <taxon>Tannerella</taxon>
    </lineage>
</organism>
<name>W2CPA8_9BACT</name>
<accession>W2CPA8</accession>